<dbReference type="EMBL" id="JAJVCN010000002">
    <property type="protein sequence ID" value="MCE7004890.1"/>
    <property type="molecule type" value="Genomic_DNA"/>
</dbReference>
<evidence type="ECO:0000313" key="4">
    <source>
        <dbReference type="EMBL" id="MCE7004890.1"/>
    </source>
</evidence>
<dbReference type="RefSeq" id="WP_233726513.1">
    <property type="nucleotide sequence ID" value="NZ_JAJVCN010000002.1"/>
</dbReference>
<feature type="compositionally biased region" description="Low complexity" evidence="1">
    <location>
        <begin position="307"/>
        <end position="325"/>
    </location>
</feature>
<reference evidence="4 5" key="1">
    <citation type="submission" date="2021-12" db="EMBL/GenBank/DDBJ databases">
        <title>Genome sequence of Kibdelosporangium philippinense ATCC 49844.</title>
        <authorList>
            <person name="Fedorov E.A."/>
            <person name="Omeragic M."/>
            <person name="Shalygina K.F."/>
            <person name="Maclea K.S."/>
        </authorList>
    </citation>
    <scope>NUCLEOTIDE SEQUENCE [LARGE SCALE GENOMIC DNA]</scope>
    <source>
        <strain evidence="4 5">ATCC 49844</strain>
    </source>
</reference>
<keyword evidence="5" id="KW-1185">Reference proteome</keyword>
<dbReference type="InterPro" id="IPR026004">
    <property type="entry name" value="Septum_form"/>
</dbReference>
<organism evidence="4 5">
    <name type="scientific">Kibdelosporangium philippinense</name>
    <dbReference type="NCBI Taxonomy" id="211113"/>
    <lineage>
        <taxon>Bacteria</taxon>
        <taxon>Bacillati</taxon>
        <taxon>Actinomycetota</taxon>
        <taxon>Actinomycetes</taxon>
        <taxon>Pseudonocardiales</taxon>
        <taxon>Pseudonocardiaceae</taxon>
        <taxon>Kibdelosporangium</taxon>
    </lineage>
</organism>
<name>A0ABS8ZAJ3_9PSEU</name>
<evidence type="ECO:0000313" key="5">
    <source>
        <dbReference type="Proteomes" id="UP001521150"/>
    </source>
</evidence>
<evidence type="ECO:0000256" key="2">
    <source>
        <dbReference type="SAM" id="Phobius"/>
    </source>
</evidence>
<keyword evidence="2" id="KW-0812">Transmembrane</keyword>
<evidence type="ECO:0000259" key="3">
    <source>
        <dbReference type="Pfam" id="PF13845"/>
    </source>
</evidence>
<dbReference type="Proteomes" id="UP001521150">
    <property type="component" value="Unassembled WGS sequence"/>
</dbReference>
<feature type="domain" description="Septum formation-related" evidence="3">
    <location>
        <begin position="65"/>
        <end position="282"/>
    </location>
</feature>
<gene>
    <name evidence="4" type="ORF">LWC34_18965</name>
</gene>
<feature type="transmembrane region" description="Helical" evidence="2">
    <location>
        <begin position="20"/>
        <end position="40"/>
    </location>
</feature>
<protein>
    <submittedName>
        <fullName evidence="4">Septum formation family protein</fullName>
    </submittedName>
</protein>
<feature type="region of interest" description="Disordered" evidence="1">
    <location>
        <begin position="286"/>
        <end position="325"/>
    </location>
</feature>
<keyword evidence="2" id="KW-0472">Membrane</keyword>
<accession>A0ABS8ZAJ3</accession>
<evidence type="ECO:0000256" key="1">
    <source>
        <dbReference type="SAM" id="MobiDB-lite"/>
    </source>
</evidence>
<dbReference type="Pfam" id="PF13845">
    <property type="entry name" value="Septum_form"/>
    <property type="match status" value="1"/>
</dbReference>
<comment type="caution">
    <text evidence="4">The sequence shown here is derived from an EMBL/GenBank/DDBJ whole genome shotgun (WGS) entry which is preliminary data.</text>
</comment>
<keyword evidence="2" id="KW-1133">Transmembrane helix</keyword>
<proteinExistence type="predicted"/>
<sequence length="325" mass="33831">MSTNAERLHSGTRTLSTRLVMAGAFVGALGILTLSMVFSWPVASGKQSPADVAAENLAAAFEAPAGSCLNWRPDGSDMKTVGCDQPHLFEVSGDVDIAAEYPESAPSPTNEAWREIAKQKCTTGAATYLGGKLDPYGKYSVGALKPSDEQWRDGDRKLRCGLQRAVPSGNTLVATTGSAKNQDQSDIYDPGTCLALVNKNVGDPVGCEAEHAYEITGVVDLAQIFKDSVPEEAQQQAAMLEQCTKLTNEYSGGLDLQSKGLSLTWDTRKAESWDAGSHRAVCKVGAPLSDNSGLAPINGSVKDAGKSSAPSSGSSAPTPSSTGGG</sequence>